<evidence type="ECO:0000256" key="3">
    <source>
        <dbReference type="ARBA" id="ARBA00022840"/>
    </source>
</evidence>
<name>A0A0K1QB03_9BACT</name>
<evidence type="ECO:0000259" key="9">
    <source>
        <dbReference type="PROSITE" id="PS50110"/>
    </source>
</evidence>
<keyword evidence="4" id="KW-0902">Two-component regulatory system</keyword>
<dbReference type="InterPro" id="IPR058031">
    <property type="entry name" value="AAA_lid_NorR"/>
</dbReference>
<dbReference type="InterPro" id="IPR003593">
    <property type="entry name" value="AAA+_ATPase"/>
</dbReference>
<dbReference type="Pfam" id="PF25601">
    <property type="entry name" value="AAA_lid_14"/>
    <property type="match status" value="1"/>
</dbReference>
<protein>
    <submittedName>
        <fullName evidence="10">Response regulator of zinc sigma-54-dependent two-component system</fullName>
    </submittedName>
</protein>
<evidence type="ECO:0000256" key="6">
    <source>
        <dbReference type="ARBA" id="ARBA00023163"/>
    </source>
</evidence>
<dbReference type="PROSITE" id="PS00676">
    <property type="entry name" value="SIGMA54_INTERACT_2"/>
    <property type="match status" value="1"/>
</dbReference>
<dbReference type="SUPFAM" id="SSF46689">
    <property type="entry name" value="Homeodomain-like"/>
    <property type="match status" value="1"/>
</dbReference>
<dbReference type="SMART" id="SM00382">
    <property type="entry name" value="AAA"/>
    <property type="match status" value="1"/>
</dbReference>
<evidence type="ECO:0000256" key="4">
    <source>
        <dbReference type="ARBA" id="ARBA00023012"/>
    </source>
</evidence>
<feature type="domain" description="Response regulatory" evidence="9">
    <location>
        <begin position="5"/>
        <end position="119"/>
    </location>
</feature>
<dbReference type="SMART" id="SM00448">
    <property type="entry name" value="REC"/>
    <property type="match status" value="1"/>
</dbReference>
<evidence type="ECO:0000256" key="7">
    <source>
        <dbReference type="PROSITE-ProRule" id="PRU00169"/>
    </source>
</evidence>
<evidence type="ECO:0000313" key="10">
    <source>
        <dbReference type="EMBL" id="AKV02842.1"/>
    </source>
</evidence>
<keyword evidence="2" id="KW-0547">Nucleotide-binding</keyword>
<dbReference type="Pfam" id="PF02954">
    <property type="entry name" value="HTH_8"/>
    <property type="match status" value="1"/>
</dbReference>
<reference evidence="10 11" key="1">
    <citation type="submission" date="2015-08" db="EMBL/GenBank/DDBJ databases">
        <authorList>
            <person name="Babu N.S."/>
            <person name="Beckwith C.J."/>
            <person name="Beseler K.G."/>
            <person name="Brison A."/>
            <person name="Carone J.V."/>
            <person name="Caskin T.P."/>
            <person name="Diamond M."/>
            <person name="Durham M.E."/>
            <person name="Foxe J.M."/>
            <person name="Go M."/>
            <person name="Henderson B.A."/>
            <person name="Jones I.B."/>
            <person name="McGettigan J.A."/>
            <person name="Micheletti S.J."/>
            <person name="Nasrallah M.E."/>
            <person name="Ortiz D."/>
            <person name="Piller C.R."/>
            <person name="Privatt S.R."/>
            <person name="Schneider S.L."/>
            <person name="Sharp S."/>
            <person name="Smith T.C."/>
            <person name="Stanton J.D."/>
            <person name="Ullery H.E."/>
            <person name="Wilson R.J."/>
            <person name="Serrano M.G."/>
            <person name="Buck G."/>
            <person name="Lee V."/>
            <person name="Wang Y."/>
            <person name="Carvalho R."/>
            <person name="Voegtly L."/>
            <person name="Shi R."/>
            <person name="Duckworth R."/>
            <person name="Johnson A."/>
            <person name="Loviza R."/>
            <person name="Walstead R."/>
            <person name="Shah Z."/>
            <person name="Kiflezghi M."/>
            <person name="Wade K."/>
            <person name="Ball S.L."/>
            <person name="Bradley K.W."/>
            <person name="Asai D.J."/>
            <person name="Bowman C.A."/>
            <person name="Russell D.A."/>
            <person name="Pope W.H."/>
            <person name="Jacobs-Sera D."/>
            <person name="Hendrix R.W."/>
            <person name="Hatfull G.F."/>
        </authorList>
    </citation>
    <scope>NUCLEOTIDE SEQUENCE [LARGE SCALE GENOMIC DNA]</scope>
    <source>
        <strain evidence="10 11">DSM 27648</strain>
    </source>
</reference>
<evidence type="ECO:0000256" key="5">
    <source>
        <dbReference type="ARBA" id="ARBA00023015"/>
    </source>
</evidence>
<dbReference type="Proteomes" id="UP000064967">
    <property type="component" value="Chromosome"/>
</dbReference>
<dbReference type="InterPro" id="IPR027417">
    <property type="entry name" value="P-loop_NTPase"/>
</dbReference>
<sequence>MRMIRILVADDDSSVCELINVRLKARGIEVSWRTSADEALAAIATESFDVLVTDLSMHGMNGLELCERVATNRPDLPVIVMTAHTNVENAVGALRSGAYDFITKPLDMDALFYAIERAAKHRALQTEVKRLERALSASHSFDELIGTSPAMVKLFDMLRRVSDLDASVLIVGESGTGKDLTARALHRNSKRAEGPFIPINCAAVPEQLIESELFGHVKGAFTDAKADHAGLFVEANGGTIFLDEIGELPLRLQPKLLRVLQEKTVRAVGGKREIPVDVRIIAATNRDLESAVEEGTFREDLFYRINVIQVEVPPLRGRGGDVLLYARHFVEQFAAAMGKKVSGVSSVAAERLLAYSWPGNTRELQNCIERAVALTDYEEITVDDLPERVRNYRRSDVIVAGEDPTELVPLEEVTRRYMTRVLEACGGNKTLAAKILQVNRRTLTRKFCGEGKAAAASSTSILEETS</sequence>
<keyword evidence="5" id="KW-0805">Transcription regulation</keyword>
<dbReference type="InterPro" id="IPR025943">
    <property type="entry name" value="Sigma_54_int_dom_ATP-bd_2"/>
</dbReference>
<dbReference type="PROSITE" id="PS50110">
    <property type="entry name" value="RESPONSE_REGULATORY"/>
    <property type="match status" value="1"/>
</dbReference>
<organism evidence="10 11">
    <name type="scientific">Labilithrix luteola</name>
    <dbReference type="NCBI Taxonomy" id="1391654"/>
    <lineage>
        <taxon>Bacteria</taxon>
        <taxon>Pseudomonadati</taxon>
        <taxon>Myxococcota</taxon>
        <taxon>Polyangia</taxon>
        <taxon>Polyangiales</taxon>
        <taxon>Labilitrichaceae</taxon>
        <taxon>Labilithrix</taxon>
    </lineage>
</organism>
<dbReference type="GO" id="GO:0005524">
    <property type="term" value="F:ATP binding"/>
    <property type="evidence" value="ECO:0007669"/>
    <property type="project" value="UniProtKB-KW"/>
</dbReference>
<keyword evidence="1 7" id="KW-0597">Phosphoprotein</keyword>
<dbReference type="GO" id="GO:0006355">
    <property type="term" value="P:regulation of DNA-templated transcription"/>
    <property type="evidence" value="ECO:0007669"/>
    <property type="project" value="InterPro"/>
</dbReference>
<dbReference type="EMBL" id="CP012333">
    <property type="protein sequence ID" value="AKV02842.1"/>
    <property type="molecule type" value="Genomic_DNA"/>
</dbReference>
<keyword evidence="6" id="KW-0804">Transcription</keyword>
<dbReference type="Gene3D" id="1.10.8.60">
    <property type="match status" value="1"/>
</dbReference>
<dbReference type="FunFam" id="3.40.50.300:FF:000006">
    <property type="entry name" value="DNA-binding transcriptional regulator NtrC"/>
    <property type="match status" value="1"/>
</dbReference>
<feature type="domain" description="Sigma-54 factor interaction" evidence="8">
    <location>
        <begin position="144"/>
        <end position="373"/>
    </location>
</feature>
<gene>
    <name evidence="10" type="ORF">AKJ09_09505</name>
</gene>
<dbReference type="Gene3D" id="3.40.50.2300">
    <property type="match status" value="1"/>
</dbReference>
<dbReference type="InterPro" id="IPR002197">
    <property type="entry name" value="HTH_Fis"/>
</dbReference>
<dbReference type="InterPro" id="IPR009057">
    <property type="entry name" value="Homeodomain-like_sf"/>
</dbReference>
<evidence type="ECO:0000313" key="11">
    <source>
        <dbReference type="Proteomes" id="UP000064967"/>
    </source>
</evidence>
<dbReference type="GO" id="GO:0000160">
    <property type="term" value="P:phosphorelay signal transduction system"/>
    <property type="evidence" value="ECO:0007669"/>
    <property type="project" value="UniProtKB-KW"/>
</dbReference>
<dbReference type="Gene3D" id="1.10.10.60">
    <property type="entry name" value="Homeodomain-like"/>
    <property type="match status" value="1"/>
</dbReference>
<keyword evidence="3" id="KW-0067">ATP-binding</keyword>
<dbReference type="KEGG" id="llu:AKJ09_09505"/>
<feature type="modified residue" description="4-aspartylphosphate" evidence="7">
    <location>
        <position position="54"/>
    </location>
</feature>
<dbReference type="PROSITE" id="PS50045">
    <property type="entry name" value="SIGMA54_INTERACT_4"/>
    <property type="match status" value="1"/>
</dbReference>
<dbReference type="SUPFAM" id="SSF52540">
    <property type="entry name" value="P-loop containing nucleoside triphosphate hydrolases"/>
    <property type="match status" value="1"/>
</dbReference>
<dbReference type="Pfam" id="PF00158">
    <property type="entry name" value="Sigma54_activat"/>
    <property type="match status" value="1"/>
</dbReference>
<dbReference type="InterPro" id="IPR001789">
    <property type="entry name" value="Sig_transdc_resp-reg_receiver"/>
</dbReference>
<dbReference type="Pfam" id="PF00072">
    <property type="entry name" value="Response_reg"/>
    <property type="match status" value="1"/>
</dbReference>
<accession>A0A0K1QB03</accession>
<dbReference type="FunFam" id="3.40.50.2300:FF:000018">
    <property type="entry name" value="DNA-binding transcriptional regulator NtrC"/>
    <property type="match status" value="1"/>
</dbReference>
<evidence type="ECO:0000259" key="8">
    <source>
        <dbReference type="PROSITE" id="PS50045"/>
    </source>
</evidence>
<dbReference type="InterPro" id="IPR002078">
    <property type="entry name" value="Sigma_54_int"/>
</dbReference>
<dbReference type="CDD" id="cd00009">
    <property type="entry name" value="AAA"/>
    <property type="match status" value="1"/>
</dbReference>
<dbReference type="InterPro" id="IPR011006">
    <property type="entry name" value="CheY-like_superfamily"/>
</dbReference>
<dbReference type="PANTHER" id="PTHR32071">
    <property type="entry name" value="TRANSCRIPTIONAL REGULATORY PROTEIN"/>
    <property type="match status" value="1"/>
</dbReference>
<proteinExistence type="predicted"/>
<dbReference type="AlphaFoldDB" id="A0A0K1QB03"/>
<dbReference type="STRING" id="1391654.AKJ09_09505"/>
<evidence type="ECO:0000256" key="2">
    <source>
        <dbReference type="ARBA" id="ARBA00022741"/>
    </source>
</evidence>
<keyword evidence="11" id="KW-1185">Reference proteome</keyword>
<dbReference type="Gene3D" id="3.40.50.300">
    <property type="entry name" value="P-loop containing nucleotide triphosphate hydrolases"/>
    <property type="match status" value="1"/>
</dbReference>
<dbReference type="SUPFAM" id="SSF52172">
    <property type="entry name" value="CheY-like"/>
    <property type="match status" value="1"/>
</dbReference>
<dbReference type="GO" id="GO:0043565">
    <property type="term" value="F:sequence-specific DNA binding"/>
    <property type="evidence" value="ECO:0007669"/>
    <property type="project" value="InterPro"/>
</dbReference>
<evidence type="ECO:0000256" key="1">
    <source>
        <dbReference type="ARBA" id="ARBA00022553"/>
    </source>
</evidence>